<reference evidence="19 20" key="1">
    <citation type="journal article" date="2013" name="Nature">
        <title>Insights into bilaterian evolution from three spiralian genomes.</title>
        <authorList>
            <person name="Simakov O."/>
            <person name="Marletaz F."/>
            <person name="Cho S.J."/>
            <person name="Edsinger-Gonzales E."/>
            <person name="Havlak P."/>
            <person name="Hellsten U."/>
            <person name="Kuo D.H."/>
            <person name="Larsson T."/>
            <person name="Lv J."/>
            <person name="Arendt D."/>
            <person name="Savage R."/>
            <person name="Osoegawa K."/>
            <person name="de Jong P."/>
            <person name="Grimwood J."/>
            <person name="Chapman J.A."/>
            <person name="Shapiro H."/>
            <person name="Aerts A."/>
            <person name="Otillar R.P."/>
            <person name="Terry A.Y."/>
            <person name="Boore J.L."/>
            <person name="Grigoriev I.V."/>
            <person name="Lindberg D.R."/>
            <person name="Seaver E.C."/>
            <person name="Weisblat D.A."/>
            <person name="Putnam N.H."/>
            <person name="Rokhsar D.S."/>
        </authorList>
    </citation>
    <scope>NUCLEOTIDE SEQUENCE [LARGE SCALE GENOMIC DNA]</scope>
</reference>
<dbReference type="SMART" id="SM00209">
    <property type="entry name" value="TSP1"/>
    <property type="match status" value="4"/>
</dbReference>
<dbReference type="FunFam" id="3.40.390.10:FF:000001">
    <property type="entry name" value="A disintegrin and metalloproteinase with thrombospondin motifs 1"/>
    <property type="match status" value="1"/>
</dbReference>
<dbReference type="InterPro" id="IPR036383">
    <property type="entry name" value="TSP1_rpt_sf"/>
</dbReference>
<feature type="disulfide bond" evidence="15">
    <location>
        <begin position="428"/>
        <end position="440"/>
    </location>
</feature>
<feature type="compositionally biased region" description="Acidic residues" evidence="17">
    <location>
        <begin position="975"/>
        <end position="989"/>
    </location>
</feature>
<dbReference type="PROSITE" id="PS50092">
    <property type="entry name" value="TSP1"/>
    <property type="match status" value="4"/>
</dbReference>
<evidence type="ECO:0000256" key="1">
    <source>
        <dbReference type="ARBA" id="ARBA00004498"/>
    </source>
</evidence>
<evidence type="ECO:0000256" key="5">
    <source>
        <dbReference type="ARBA" id="ARBA00022723"/>
    </source>
</evidence>
<feature type="binding site" evidence="14 16">
    <location>
        <position position="255"/>
    </location>
    <ligand>
        <name>Zn(2+)</name>
        <dbReference type="ChEBI" id="CHEBI:29105"/>
        <note>catalytic</note>
    </ligand>
</feature>
<keyword evidence="7" id="KW-0677">Repeat</keyword>
<evidence type="ECO:0000256" key="11">
    <source>
        <dbReference type="ARBA" id="ARBA00023157"/>
    </source>
</evidence>
<feature type="compositionally biased region" description="Basic residues" evidence="17">
    <location>
        <begin position="936"/>
        <end position="948"/>
    </location>
</feature>
<dbReference type="Gene3D" id="2.20.100.10">
    <property type="entry name" value="Thrombospondin type-1 (TSP1) repeat"/>
    <property type="match status" value="4"/>
</dbReference>
<dbReference type="Gene3D" id="2.60.120.830">
    <property type="match status" value="1"/>
</dbReference>
<dbReference type="InterPro" id="IPR050439">
    <property type="entry name" value="ADAMTS_ADAMTS-like"/>
</dbReference>
<dbReference type="InterPro" id="IPR045371">
    <property type="entry name" value="ADAMTS_CR_3"/>
</dbReference>
<feature type="active site" evidence="13 16">
    <location>
        <position position="252"/>
    </location>
</feature>
<evidence type="ECO:0000256" key="7">
    <source>
        <dbReference type="ARBA" id="ARBA00022737"/>
    </source>
</evidence>
<evidence type="ECO:0000313" key="19">
    <source>
        <dbReference type="EMBL" id="ESP00494.1"/>
    </source>
</evidence>
<keyword evidence="5 14" id="KW-0479">Metal-binding</keyword>
<name>V4A953_LOTGI</name>
<feature type="disulfide bond" evidence="15">
    <location>
        <begin position="355"/>
        <end position="385"/>
    </location>
</feature>
<dbReference type="PANTHER" id="PTHR13723">
    <property type="entry name" value="ADAMTS A DISINTEGRIN AND METALLOPROTEASE WITH THROMBOSPONDIN MOTIFS PROTEASE"/>
    <property type="match status" value="1"/>
</dbReference>
<dbReference type="InterPro" id="IPR013273">
    <property type="entry name" value="ADAMTS/ADAMTS-like"/>
</dbReference>
<dbReference type="RefSeq" id="XP_009048613.1">
    <property type="nucleotide sequence ID" value="XM_009050365.1"/>
</dbReference>
<dbReference type="GO" id="GO:0004222">
    <property type="term" value="F:metalloendopeptidase activity"/>
    <property type="evidence" value="ECO:0007669"/>
    <property type="project" value="InterPro"/>
</dbReference>
<feature type="binding site" evidence="14">
    <location>
        <position position="313"/>
    </location>
    <ligand>
        <name>Ca(2+)</name>
        <dbReference type="ChEBI" id="CHEBI:29108"/>
        <label>2</label>
    </ligand>
</feature>
<dbReference type="SUPFAM" id="SSF55486">
    <property type="entry name" value="Metalloproteases ('zincins'), catalytic domain"/>
    <property type="match status" value="1"/>
</dbReference>
<feature type="binding site" evidence="14 16">
    <location>
        <position position="261"/>
    </location>
    <ligand>
        <name>Zn(2+)</name>
        <dbReference type="ChEBI" id="CHEBI:29105"/>
        <note>catalytic</note>
    </ligand>
</feature>
<dbReference type="Pfam" id="PF01421">
    <property type="entry name" value="Reprolysin"/>
    <property type="match status" value="1"/>
</dbReference>
<feature type="region of interest" description="Disordered" evidence="17">
    <location>
        <begin position="919"/>
        <end position="989"/>
    </location>
</feature>
<evidence type="ECO:0000256" key="13">
    <source>
        <dbReference type="PIRSR" id="PIRSR613273-1"/>
    </source>
</evidence>
<dbReference type="CTD" id="20230848"/>
<dbReference type="FunFam" id="2.20.100.10:FF:000005">
    <property type="entry name" value="ADAM metallopeptidase with thrombospondin type 1 motif 9"/>
    <property type="match status" value="1"/>
</dbReference>
<accession>V4A953</accession>
<keyword evidence="20" id="KW-1185">Reference proteome</keyword>
<dbReference type="GO" id="GO:0046872">
    <property type="term" value="F:metal ion binding"/>
    <property type="evidence" value="ECO:0007669"/>
    <property type="project" value="UniProtKB-KW"/>
</dbReference>
<feature type="region of interest" description="Disordered" evidence="17">
    <location>
        <begin position="71"/>
        <end position="100"/>
    </location>
</feature>
<feature type="disulfide bond" evidence="15">
    <location>
        <begin position="337"/>
        <end position="360"/>
    </location>
</feature>
<evidence type="ECO:0000256" key="15">
    <source>
        <dbReference type="PIRSR" id="PIRSR613273-3"/>
    </source>
</evidence>
<dbReference type="PRINTS" id="PR01857">
    <property type="entry name" value="ADAMTSFAMILY"/>
</dbReference>
<dbReference type="InterPro" id="IPR024079">
    <property type="entry name" value="MetalloPept_cat_dom_sf"/>
</dbReference>
<protein>
    <recommendedName>
        <fullName evidence="18">Peptidase M12B domain-containing protein</fullName>
    </recommendedName>
</protein>
<feature type="binding site" evidence="14 16">
    <location>
        <position position="251"/>
    </location>
    <ligand>
        <name>Zn(2+)</name>
        <dbReference type="ChEBI" id="CHEBI:29105"/>
        <note>catalytic</note>
    </ligand>
</feature>
<evidence type="ECO:0000256" key="16">
    <source>
        <dbReference type="PROSITE-ProRule" id="PRU00276"/>
    </source>
</evidence>
<feature type="disulfide bond" evidence="15">
    <location>
        <begin position="379"/>
        <end position="390"/>
    </location>
</feature>
<feature type="disulfide bond" evidence="15">
    <location>
        <begin position="229"/>
        <end position="310"/>
    </location>
</feature>
<dbReference type="Pfam" id="PF19236">
    <property type="entry name" value="ADAMTS_CR_3"/>
    <property type="match status" value="1"/>
</dbReference>
<dbReference type="InterPro" id="IPR001590">
    <property type="entry name" value="Peptidase_M12B"/>
</dbReference>
<keyword evidence="10" id="KW-0482">Metalloprotease</keyword>
<keyword evidence="9 14" id="KW-0862">Zinc</keyword>
<evidence type="ECO:0000256" key="17">
    <source>
        <dbReference type="SAM" id="MobiDB-lite"/>
    </source>
</evidence>
<dbReference type="KEGG" id="lgi:LOTGIDRAFT_112417"/>
<feature type="disulfide bond" evidence="15">
    <location>
        <begin position="417"/>
        <end position="455"/>
    </location>
</feature>
<dbReference type="Pfam" id="PF00090">
    <property type="entry name" value="TSP_1"/>
    <property type="match status" value="1"/>
</dbReference>
<evidence type="ECO:0000256" key="14">
    <source>
        <dbReference type="PIRSR" id="PIRSR613273-2"/>
    </source>
</evidence>
<dbReference type="InterPro" id="IPR000884">
    <property type="entry name" value="TSP1_rpt"/>
</dbReference>
<feature type="binding site" evidence="14">
    <location>
        <position position="108"/>
    </location>
    <ligand>
        <name>Ca(2+)</name>
        <dbReference type="ChEBI" id="CHEBI:29108"/>
        <label>1</label>
    </ligand>
</feature>
<dbReference type="OMA" id="LDSCHYH"/>
<keyword evidence="2" id="KW-0964">Secreted</keyword>
<comment type="subcellular location">
    <subcellularLocation>
        <location evidence="1">Secreted</location>
        <location evidence="1">Extracellular space</location>
        <location evidence="1">Extracellular matrix</location>
    </subcellularLocation>
</comment>
<dbReference type="Proteomes" id="UP000030746">
    <property type="component" value="Unassembled WGS sequence"/>
</dbReference>
<feature type="binding site" evidence="14">
    <location>
        <position position="108"/>
    </location>
    <ligand>
        <name>Ca(2+)</name>
        <dbReference type="ChEBI" id="CHEBI:29108"/>
        <label>2</label>
    </ligand>
</feature>
<evidence type="ECO:0000256" key="10">
    <source>
        <dbReference type="ARBA" id="ARBA00023049"/>
    </source>
</evidence>
<dbReference type="Pfam" id="PF19030">
    <property type="entry name" value="TSP1_ADAMTS"/>
    <property type="match status" value="3"/>
</dbReference>
<keyword evidence="4" id="KW-0645">Protease</keyword>
<proteinExistence type="predicted"/>
<feature type="binding site" evidence="14">
    <location>
        <position position="199"/>
    </location>
    <ligand>
        <name>Ca(2+)</name>
        <dbReference type="ChEBI" id="CHEBI:29108"/>
        <label>1</label>
    </ligand>
</feature>
<dbReference type="InterPro" id="IPR041645">
    <property type="entry name" value="ADAMTS_CR_2"/>
</dbReference>
<dbReference type="CDD" id="cd04273">
    <property type="entry name" value="ZnMc_ADAMTS_like"/>
    <property type="match status" value="1"/>
</dbReference>
<keyword evidence="14" id="KW-0106">Calcium</keyword>
<dbReference type="HOGENOM" id="CLU_000660_1_1_1"/>
<dbReference type="FunFam" id="2.20.100.10:FF:000006">
    <property type="entry name" value="A disintegrin and metalloproteinase with thrombospondin motifs 1"/>
    <property type="match status" value="1"/>
</dbReference>
<evidence type="ECO:0000259" key="18">
    <source>
        <dbReference type="PROSITE" id="PS50215"/>
    </source>
</evidence>
<keyword evidence="12" id="KW-0325">Glycoprotein</keyword>
<dbReference type="MEROPS" id="M12.231"/>
<dbReference type="Pfam" id="PF05986">
    <property type="entry name" value="ADAMTS_spacer1"/>
    <property type="match status" value="1"/>
</dbReference>
<dbReference type="PROSITE" id="PS50215">
    <property type="entry name" value="ADAM_MEPRO"/>
    <property type="match status" value="1"/>
</dbReference>
<feature type="disulfide bond" evidence="15">
    <location>
        <begin position="181"/>
        <end position="235"/>
    </location>
</feature>
<comment type="caution">
    <text evidence="16">Lacks conserved residue(s) required for the propagation of feature annotation.</text>
</comment>
<feature type="domain" description="Peptidase M12B" evidence="18">
    <location>
        <begin position="105"/>
        <end position="315"/>
    </location>
</feature>
<evidence type="ECO:0000256" key="3">
    <source>
        <dbReference type="ARBA" id="ARBA00022530"/>
    </source>
</evidence>
<dbReference type="AlphaFoldDB" id="V4A953"/>
<dbReference type="GeneID" id="20230848"/>
<evidence type="ECO:0000256" key="8">
    <source>
        <dbReference type="ARBA" id="ARBA00022801"/>
    </source>
</evidence>
<dbReference type="InterPro" id="IPR010294">
    <property type="entry name" value="ADAMTS_spacer1"/>
</dbReference>
<dbReference type="EMBL" id="KB200701">
    <property type="protein sequence ID" value="ESP00494.1"/>
    <property type="molecule type" value="Genomic_DNA"/>
</dbReference>
<gene>
    <name evidence="19" type="ORF">LOTGIDRAFT_112417</name>
</gene>
<feature type="disulfide bond" evidence="15">
    <location>
        <begin position="413"/>
        <end position="450"/>
    </location>
</feature>
<evidence type="ECO:0000256" key="6">
    <source>
        <dbReference type="ARBA" id="ARBA00022729"/>
    </source>
</evidence>
<feature type="disulfide bond" evidence="15">
    <location>
        <begin position="268"/>
        <end position="294"/>
    </location>
</feature>
<comment type="cofactor">
    <cofactor evidence="14">
        <name>Zn(2+)</name>
        <dbReference type="ChEBI" id="CHEBI:29105"/>
    </cofactor>
    <text evidence="14">Binds 1 zinc ion per subunit.</text>
</comment>
<evidence type="ECO:0000256" key="4">
    <source>
        <dbReference type="ARBA" id="ARBA00022670"/>
    </source>
</evidence>
<keyword evidence="6" id="KW-0732">Signal</keyword>
<feature type="non-terminal residue" evidence="19">
    <location>
        <position position="1"/>
    </location>
</feature>
<evidence type="ECO:0000256" key="12">
    <source>
        <dbReference type="ARBA" id="ARBA00023180"/>
    </source>
</evidence>
<evidence type="ECO:0000256" key="9">
    <source>
        <dbReference type="ARBA" id="ARBA00022833"/>
    </source>
</evidence>
<dbReference type="GO" id="GO:0030198">
    <property type="term" value="P:extracellular matrix organization"/>
    <property type="evidence" value="ECO:0007669"/>
    <property type="project" value="InterPro"/>
</dbReference>
<sequence>GLLHTETEQYFIEPVKGHDWKTNPQHPHIVYKRSALPEHWDILRATENIVNQHTEDHGSCGVTDASKRDFTQREKWEKHHRHHSYKNESKNKNHRRKKRSISTEKYVETLVVVDPVMTNYYKNEDLENYVLTVMNMVATLFHDASIGNAVNIVIVRIMILEDDQDALTITHHADNSLRSFCKWQKSINFPDEDHPNHHDVALLLTRHNICSRMNEPCSTLGLAQVAGLCQSHRSCNINEDTGLALAFTIAHELGHNFGMKHDLQNSECESPEHEQYIMAPHLVADSTPLKWSNCSRVAITKFLDREWGYCLDDEPSSNEFTYPAKPAGIMYDADHQCRLLYNDDAALCEGIENICNTLWCRVNNKCSTKLQAAAEGTICGDNRWCYAGKCVEIGERPDAINGEWGEWGSWSDCTRSCGAGITLAERHCENPQPSNGGKYCLGERKRYRICNSQPCPEINPNFRQHQCSEFNKIPYKNGLHEWITVPTPSTPCQLHCKPRDKFFSVLLKDTVTDGTPCLPGTRNMCISGRCRHVGCDWVIDSSAVEDICGVCYGDGSTCKTVKHQFNFTEKLGYVEAAVIPAGARNIRVEEVAEANNFLALKNDDDVYYLNGHWFIQWSGDYEVAGTIVHYTRTGNSKEKFMAPGPIKEPLHVMLLLQTDNQGIEFEYTVPKENATDNTKPVFNWQYTALSHCTVSCGGGMKRSRVVCTEIEAGVVDDEYCNGTKPDDKSQACNEHLCPPMWWTGPWQRCSVTCGPGGMHRRTVICVRSVKPDEQIALEDEKCLGLTKPTEIEPCHHKESCPGFTKWIAGEWSTCSAQCGKGTRSRSVICEGSDVCNVDIKPLTEEECIEDPCPGTTQSSDENRADEVDLTIQDTINSKGDNKNITVEMKNALKILNGEEKPLEMGSDTVQIGLASEELVPEVPSVSPEVEKEEGHKHRHDHGKKHRHKSDTVVSPDLLDPEKNPPEIFGIKEGGDYTEDSEDDTEDEDVVDPEFNKYSWKTGNWLEVRIL</sequence>
<evidence type="ECO:0000313" key="20">
    <source>
        <dbReference type="Proteomes" id="UP000030746"/>
    </source>
</evidence>
<dbReference type="Gene3D" id="3.40.390.10">
    <property type="entry name" value="Collagenase (Catalytic Domain)"/>
    <property type="match status" value="1"/>
</dbReference>
<dbReference type="GO" id="GO:0031012">
    <property type="term" value="C:extracellular matrix"/>
    <property type="evidence" value="ECO:0007669"/>
    <property type="project" value="TreeGrafter"/>
</dbReference>
<dbReference type="GO" id="GO:0006508">
    <property type="term" value="P:proteolysis"/>
    <property type="evidence" value="ECO:0007669"/>
    <property type="project" value="UniProtKB-KW"/>
</dbReference>
<keyword evidence="3" id="KW-0272">Extracellular matrix</keyword>
<dbReference type="Pfam" id="PF17771">
    <property type="entry name" value="ADAMTS_CR_2"/>
    <property type="match status" value="1"/>
</dbReference>
<dbReference type="SUPFAM" id="SSF82895">
    <property type="entry name" value="TSP-1 type 1 repeat"/>
    <property type="match status" value="4"/>
</dbReference>
<feature type="binding site" evidence="14">
    <location>
        <position position="313"/>
    </location>
    <ligand>
        <name>Ca(2+)</name>
        <dbReference type="ChEBI" id="CHEBI:29108"/>
        <label>1</label>
    </ligand>
</feature>
<feature type="disulfide bond" evidence="15">
    <location>
        <begin position="210"/>
        <end position="217"/>
    </location>
</feature>
<organism evidence="19 20">
    <name type="scientific">Lottia gigantea</name>
    <name type="common">Giant owl limpet</name>
    <dbReference type="NCBI Taxonomy" id="225164"/>
    <lineage>
        <taxon>Eukaryota</taxon>
        <taxon>Metazoa</taxon>
        <taxon>Spiralia</taxon>
        <taxon>Lophotrochozoa</taxon>
        <taxon>Mollusca</taxon>
        <taxon>Gastropoda</taxon>
        <taxon>Patellogastropoda</taxon>
        <taxon>Lottioidea</taxon>
        <taxon>Lottiidae</taxon>
        <taxon>Lottia</taxon>
    </lineage>
</organism>
<keyword evidence="11 15" id="KW-1015">Disulfide bond</keyword>
<feature type="binding site" evidence="14">
    <location>
        <position position="310"/>
    </location>
    <ligand>
        <name>Ca(2+)</name>
        <dbReference type="ChEBI" id="CHEBI:29108"/>
        <label>1</label>
    </ligand>
</feature>
<evidence type="ECO:0000256" key="2">
    <source>
        <dbReference type="ARBA" id="ARBA00022525"/>
    </source>
</evidence>
<dbReference type="FunFam" id="2.60.120.830:FF:000001">
    <property type="entry name" value="A disintegrin and metalloproteinase with thrombospondin motifs 1"/>
    <property type="match status" value="1"/>
</dbReference>
<dbReference type="OrthoDB" id="412680at2759"/>
<dbReference type="PANTHER" id="PTHR13723:SF200">
    <property type="entry name" value="ADAM METALLOPEPTIDASE WITH THROMBOSPONDIN TYPE 1 MOTIF B, ISOFORM B"/>
    <property type="match status" value="1"/>
</dbReference>
<keyword evidence="8" id="KW-0378">Hydrolase</keyword>
<dbReference type="Gene3D" id="3.40.1620.60">
    <property type="match status" value="1"/>
</dbReference>
<feature type="disulfide bond" evidence="15">
    <location>
        <begin position="348"/>
        <end position="366"/>
    </location>
</feature>